<feature type="compositionally biased region" description="Basic residues" evidence="1">
    <location>
        <begin position="601"/>
        <end position="613"/>
    </location>
</feature>
<feature type="compositionally biased region" description="Low complexity" evidence="1">
    <location>
        <begin position="669"/>
        <end position="686"/>
    </location>
</feature>
<organism evidence="2 3">
    <name type="scientific">Circinella minor</name>
    <dbReference type="NCBI Taxonomy" id="1195481"/>
    <lineage>
        <taxon>Eukaryota</taxon>
        <taxon>Fungi</taxon>
        <taxon>Fungi incertae sedis</taxon>
        <taxon>Mucoromycota</taxon>
        <taxon>Mucoromycotina</taxon>
        <taxon>Mucoromycetes</taxon>
        <taxon>Mucorales</taxon>
        <taxon>Lichtheimiaceae</taxon>
        <taxon>Circinella</taxon>
    </lineage>
</organism>
<sequence>MSSTQSQQQQPATSSTLLEPFYTDLLDSAFPTSRAAIEFCRNICAQYGFTVKQESSTHRNIYVYCSREGLPDSVRNPKRSPKRKRPSKRCDCKWRVVLNENKETHTWKFRKSNNPEAMIHNHSLMRPEEIERGWPKEVHEMICRLARERMSTQEIRQQVQAQFSNISWNERRFYNRLSEERQKIRQQETVERAHRLTATWTKVCMAAAGCDELTDYAQNHVIQLLNTICNMAQVSIETLEKNVPVLIADDQPISTTNEEHLSISSSPPLSASTSPTITMSMNHYQELKQEEDWQSCAENDNGMRRYSLPVSEPDVDMIKPTSRQGSWQAGTDLTATSTTVVPTKSPPPSQQQEQQEVPKNFTLVVIPKHAYLVKVHNQRSLNEMQIQRTHRRSRSIGPGDDGSDLHMRKQTKLNHHHQPQPPHMISINNTMPPPPSLHRSMMPPPPQQQSQMPLSSQHYQTQQHTIVYPPPPPSTYDHNTMSLPSTSTANYIQQPFQYTNMQHRQPSSQDCNDLSQQQQQDDANIAFPPLDTSSSTIASTPSPVSTGTPPTATVSVIPFGSNTSTTTPTTTTTTTTTTTATSSNNSVDSSFMPIQQPPPQRQHRTKKSHRRHSYNNVHPSFSYPMMSPQTMYHQKQQHQQVVGMSVVGNGRPVDNRQHHHNHHHHHQQHQQQQQQQHRVPSSMSMTAPPPPQQHQQTMMVSTVPEHGTPRPDQQIPCYDAGNGSYW</sequence>
<evidence type="ECO:0000256" key="1">
    <source>
        <dbReference type="SAM" id="MobiDB-lite"/>
    </source>
</evidence>
<evidence type="ECO:0008006" key="4">
    <source>
        <dbReference type="Google" id="ProtNLM"/>
    </source>
</evidence>
<evidence type="ECO:0000313" key="2">
    <source>
        <dbReference type="EMBL" id="KAG2220343.1"/>
    </source>
</evidence>
<comment type="caution">
    <text evidence="2">The sequence shown here is derived from an EMBL/GenBank/DDBJ whole genome shotgun (WGS) entry which is preliminary data.</text>
</comment>
<feature type="compositionally biased region" description="Basic residues" evidence="1">
    <location>
        <begin position="657"/>
        <end position="668"/>
    </location>
</feature>
<dbReference type="Proteomes" id="UP000646827">
    <property type="component" value="Unassembled WGS sequence"/>
</dbReference>
<accession>A0A8H7VKZ5</accession>
<feature type="region of interest" description="Disordered" evidence="1">
    <location>
        <begin position="648"/>
        <end position="726"/>
    </location>
</feature>
<feature type="compositionally biased region" description="Low complexity" evidence="1">
    <location>
        <begin position="448"/>
        <end position="457"/>
    </location>
</feature>
<dbReference type="AlphaFoldDB" id="A0A8H7VKZ5"/>
<dbReference type="OrthoDB" id="5573160at2759"/>
<feature type="compositionally biased region" description="Pro residues" evidence="1">
    <location>
        <begin position="431"/>
        <end position="447"/>
    </location>
</feature>
<feature type="compositionally biased region" description="Polar residues" evidence="1">
    <location>
        <begin position="476"/>
        <end position="486"/>
    </location>
</feature>
<feature type="region of interest" description="Disordered" evidence="1">
    <location>
        <begin position="383"/>
        <end position="486"/>
    </location>
</feature>
<feature type="compositionally biased region" description="Basic residues" evidence="1">
    <location>
        <begin position="408"/>
        <end position="418"/>
    </location>
</feature>
<reference evidence="2 3" key="1">
    <citation type="submission" date="2020-12" db="EMBL/GenBank/DDBJ databases">
        <title>Metabolic potential, ecology and presence of endohyphal bacteria is reflected in genomic diversity of Mucoromycotina.</title>
        <authorList>
            <person name="Muszewska A."/>
            <person name="Okrasinska A."/>
            <person name="Steczkiewicz K."/>
            <person name="Drgas O."/>
            <person name="Orlowska M."/>
            <person name="Perlinska-Lenart U."/>
            <person name="Aleksandrzak-Piekarczyk T."/>
            <person name="Szatraj K."/>
            <person name="Zielenkiewicz U."/>
            <person name="Pilsyk S."/>
            <person name="Malc E."/>
            <person name="Mieczkowski P."/>
            <person name="Kruszewska J.S."/>
            <person name="Biernat P."/>
            <person name="Pawlowska J."/>
        </authorList>
    </citation>
    <scope>NUCLEOTIDE SEQUENCE [LARGE SCALE GENOMIC DNA]</scope>
    <source>
        <strain evidence="2 3">CBS 142.35</strain>
    </source>
</reference>
<feature type="region of interest" description="Disordered" evidence="1">
    <location>
        <begin position="337"/>
        <end position="356"/>
    </location>
</feature>
<proteinExistence type="predicted"/>
<feature type="region of interest" description="Disordered" evidence="1">
    <location>
        <begin position="525"/>
        <end position="617"/>
    </location>
</feature>
<keyword evidence="3" id="KW-1185">Reference proteome</keyword>
<protein>
    <recommendedName>
        <fullName evidence="4">FAR1 domain-containing protein</fullName>
    </recommendedName>
</protein>
<dbReference type="EMBL" id="JAEPRB010000143">
    <property type="protein sequence ID" value="KAG2220343.1"/>
    <property type="molecule type" value="Genomic_DNA"/>
</dbReference>
<name>A0A8H7VKZ5_9FUNG</name>
<feature type="compositionally biased region" description="Low complexity" evidence="1">
    <location>
        <begin position="532"/>
        <end position="586"/>
    </location>
</feature>
<evidence type="ECO:0000313" key="3">
    <source>
        <dbReference type="Proteomes" id="UP000646827"/>
    </source>
</evidence>
<gene>
    <name evidence="2" type="ORF">INT45_010729</name>
</gene>